<evidence type="ECO:0000256" key="4">
    <source>
        <dbReference type="ARBA" id="ARBA00022490"/>
    </source>
</evidence>
<keyword evidence="8" id="KW-0904">Protein phosphatase</keyword>
<dbReference type="NCBIfam" id="NF008368">
    <property type="entry name" value="PRK11166.1"/>
    <property type="match status" value="1"/>
</dbReference>
<gene>
    <name evidence="10" type="primary">cheZ</name>
    <name evidence="10" type="ORF">CARN8_2110002</name>
</gene>
<dbReference type="PANTHER" id="PTHR43693:SF1">
    <property type="entry name" value="PROTEIN PHOSPHATASE CHEZ"/>
    <property type="match status" value="1"/>
</dbReference>
<dbReference type="GO" id="GO:0006935">
    <property type="term" value="P:chemotaxis"/>
    <property type="evidence" value="ECO:0007669"/>
    <property type="project" value="UniProtKB-KW"/>
</dbReference>
<evidence type="ECO:0000256" key="1">
    <source>
        <dbReference type="ARBA" id="ARBA00004496"/>
    </source>
</evidence>
<dbReference type="InterPro" id="IPR007439">
    <property type="entry name" value="Chemotax_Pase_CheZ"/>
</dbReference>
<evidence type="ECO:0000256" key="6">
    <source>
        <dbReference type="ARBA" id="ARBA00022779"/>
    </source>
</evidence>
<keyword evidence="7" id="KW-0378">Hydrolase</keyword>
<dbReference type="InterPro" id="IPR050992">
    <property type="entry name" value="CheZ_family_phosphatases"/>
</dbReference>
<reference evidence="10" key="1">
    <citation type="submission" date="2018-10" db="EMBL/GenBank/DDBJ databases">
        <authorList>
            <person name="Plewniak F."/>
        </authorList>
    </citation>
    <scope>NUCLEOTIDE SEQUENCE</scope>
</reference>
<dbReference type="EMBL" id="UOYP01000126">
    <property type="protein sequence ID" value="VAY87556.1"/>
    <property type="molecule type" value="Genomic_DNA"/>
</dbReference>
<dbReference type="Pfam" id="PF04344">
    <property type="entry name" value="CheZ"/>
    <property type="match status" value="1"/>
</dbReference>
<dbReference type="GO" id="GO:0050920">
    <property type="term" value="P:regulation of chemotaxis"/>
    <property type="evidence" value="ECO:0007669"/>
    <property type="project" value="InterPro"/>
</dbReference>
<accession>A0A3P3ZMM2</accession>
<comment type="subcellular location">
    <subcellularLocation>
        <location evidence="1">Cytoplasm</location>
    </subcellularLocation>
</comment>
<protein>
    <recommendedName>
        <fullName evidence="3">Protein phosphatase CheZ</fullName>
    </recommendedName>
    <alternativeName>
        <fullName evidence="9">Chemotaxis protein CheZ</fullName>
    </alternativeName>
</protein>
<evidence type="ECO:0000256" key="7">
    <source>
        <dbReference type="ARBA" id="ARBA00022801"/>
    </source>
</evidence>
<dbReference type="Gene3D" id="1.10.287.500">
    <property type="entry name" value="Helix hairpin bin"/>
    <property type="match status" value="1"/>
</dbReference>
<evidence type="ECO:0000256" key="2">
    <source>
        <dbReference type="ARBA" id="ARBA00005908"/>
    </source>
</evidence>
<proteinExistence type="inferred from homology"/>
<dbReference type="AlphaFoldDB" id="A0A3P3ZMM2"/>
<keyword evidence="6" id="KW-0283">Flagellar rotation</keyword>
<dbReference type="PANTHER" id="PTHR43693">
    <property type="entry name" value="PROTEIN PHOSPHATASE CHEZ"/>
    <property type="match status" value="1"/>
</dbReference>
<dbReference type="PIRSF" id="PIRSF002884">
    <property type="entry name" value="CheZ"/>
    <property type="match status" value="1"/>
</dbReference>
<evidence type="ECO:0000256" key="9">
    <source>
        <dbReference type="ARBA" id="ARBA00029599"/>
    </source>
</evidence>
<name>A0A3P3ZMM2_9ZZZZ</name>
<organism evidence="10">
    <name type="scientific">mine drainage metagenome</name>
    <dbReference type="NCBI Taxonomy" id="410659"/>
    <lineage>
        <taxon>unclassified sequences</taxon>
        <taxon>metagenomes</taxon>
        <taxon>ecological metagenomes</taxon>
    </lineage>
</organism>
<comment type="similarity">
    <text evidence="2">Belongs to the CheZ family.</text>
</comment>
<sequence>MSIQDNDDLESLFDSIVAAQNGMNGETKEDENGCPTCDNTEKVFNEIGQLTRTLHDSLRELGLDKSLETVASAIPDARDRLGYVAAMTQQAAERVLNATDAAQPIVEKIQLDCNQLANEWQSLFEGKVSVEQFKALVTRTHAQLFEIPKQTKEIQTFLMEIVMAQDFQDLTGQVIKKTLEVTQNMEKQLIALLVENAPAMSRVDEGLLNGPVVGTTSGRSDVVTSQDQVDELLESLGF</sequence>
<evidence type="ECO:0000256" key="8">
    <source>
        <dbReference type="ARBA" id="ARBA00022912"/>
    </source>
</evidence>
<evidence type="ECO:0000313" key="10">
    <source>
        <dbReference type="EMBL" id="VAY87556.1"/>
    </source>
</evidence>
<dbReference type="GO" id="GO:0004721">
    <property type="term" value="F:phosphoprotein phosphatase activity"/>
    <property type="evidence" value="ECO:0007669"/>
    <property type="project" value="UniProtKB-KW"/>
</dbReference>
<evidence type="ECO:0000256" key="3">
    <source>
        <dbReference type="ARBA" id="ARBA00018484"/>
    </source>
</evidence>
<keyword evidence="4" id="KW-0963">Cytoplasm</keyword>
<dbReference type="GO" id="GO:0005737">
    <property type="term" value="C:cytoplasm"/>
    <property type="evidence" value="ECO:0007669"/>
    <property type="project" value="UniProtKB-SubCell"/>
</dbReference>
<dbReference type="GO" id="GO:0009288">
    <property type="term" value="C:bacterial-type flagellum"/>
    <property type="evidence" value="ECO:0007669"/>
    <property type="project" value="InterPro"/>
</dbReference>
<dbReference type="SUPFAM" id="SSF75708">
    <property type="entry name" value="Chemotaxis phosphatase CheZ"/>
    <property type="match status" value="1"/>
</dbReference>
<evidence type="ECO:0000256" key="5">
    <source>
        <dbReference type="ARBA" id="ARBA00022500"/>
    </source>
</evidence>
<keyword evidence="5" id="KW-0145">Chemotaxis</keyword>
<dbReference type="GO" id="GO:0097588">
    <property type="term" value="P:archaeal or bacterial-type flagellum-dependent cell motility"/>
    <property type="evidence" value="ECO:0007669"/>
    <property type="project" value="UniProtKB-KW"/>
</dbReference>